<evidence type="ECO:0000256" key="10">
    <source>
        <dbReference type="ARBA" id="ARBA00022763"/>
    </source>
</evidence>
<evidence type="ECO:0000256" key="8">
    <source>
        <dbReference type="ARBA" id="ARBA00022728"/>
    </source>
</evidence>
<dbReference type="SUPFAM" id="SSF54928">
    <property type="entry name" value="RNA-binding domain, RBD"/>
    <property type="match status" value="1"/>
</dbReference>
<dbReference type="FunFam" id="3.30.70.330:FF:000202">
    <property type="entry name" value="HIV Tat-specific factor 1"/>
    <property type="match status" value="1"/>
</dbReference>
<keyword evidence="7" id="KW-0507">mRNA processing</keyword>
<evidence type="ECO:0000256" key="12">
    <source>
        <dbReference type="ARBA" id="ARBA00022884"/>
    </source>
</evidence>
<dbReference type="AlphaFoldDB" id="A0A1S3KFU8"/>
<keyword evidence="12 22" id="KW-0694">RNA-binding</keyword>
<evidence type="ECO:0000256" key="23">
    <source>
        <dbReference type="SAM" id="MobiDB-lite"/>
    </source>
</evidence>
<evidence type="ECO:0000256" key="7">
    <source>
        <dbReference type="ARBA" id="ARBA00022664"/>
    </source>
</evidence>
<comment type="similarity">
    <text evidence="3">Belongs to the HTATSF1 family.</text>
</comment>
<sequence length="546" mass="62615">MEDPEEIDFDEQLRQEEYVKKKEEDFIAKEQTYTDKDGTVFEWDEDKKAWFPKIDDDFLAQYQMNYGVSSDKDGSSAATNVSSAEPSTAPSWDTKNPPDPNDPNYQYWYWYHYYPTVTQKGTCGESGAEQKTRDPEISLKSDTNDQAQVEEEKSEQKNEADGASANSQIPDPSDPNYAYWYYYYYGHPGQTEGKTKKSAKSDDKDWADAHSRLDYYDNHFANYSGAQGDGENKDSTGDDSGQDKGKGKKGEKRKAPAHHEPPTWFEVDQNRNTNVYVSGLPANMEETEFQELMSKCGMIMYDHITRKPKIKLYRNEDGTLKGDGRCCYIKVESVDLALKILDGSSYKDHTIHVERAQFQLKGDYDPSKKKKVSNKMKRKIKEKQEKMFDWRPDKPLGTRGKHEKVVVIKHMFDPKEFETDPSLINDIRDDIRTEASKYGEVRKVIVYDRNPEGVATVAFHAPEHADLCVEAFNGRWFAKRQLVAETWDGKTKYEVKETAAEREARLKKWENFLDGGNQENKDKESAASGDQTSGKGEASSKPQENT</sequence>
<feature type="compositionally biased region" description="Basic and acidic residues" evidence="23">
    <location>
        <begin position="230"/>
        <end position="245"/>
    </location>
</feature>
<keyword evidence="14" id="KW-0805">Transcription regulation</keyword>
<evidence type="ECO:0000256" key="2">
    <source>
        <dbReference type="ARBA" id="ARBA00004286"/>
    </source>
</evidence>
<dbReference type="PROSITE" id="PS50102">
    <property type="entry name" value="RRM"/>
    <property type="match status" value="1"/>
</dbReference>
<evidence type="ECO:0000256" key="1">
    <source>
        <dbReference type="ARBA" id="ARBA00004123"/>
    </source>
</evidence>
<keyword evidence="11" id="KW-0832">Ubl conjugation</keyword>
<keyword evidence="25" id="KW-1185">Reference proteome</keyword>
<keyword evidence="17" id="KW-0508">mRNA splicing</keyword>
<evidence type="ECO:0000256" key="18">
    <source>
        <dbReference type="ARBA" id="ARBA00023204"/>
    </source>
</evidence>
<feature type="compositionally biased region" description="Basic and acidic residues" evidence="23">
    <location>
        <begin position="150"/>
        <end position="160"/>
    </location>
</feature>
<organism evidence="25 26">
    <name type="scientific">Lingula anatina</name>
    <name type="common">Brachiopod</name>
    <name type="synonym">Lingula unguis</name>
    <dbReference type="NCBI Taxonomy" id="7574"/>
    <lineage>
        <taxon>Eukaryota</taxon>
        <taxon>Metazoa</taxon>
        <taxon>Spiralia</taxon>
        <taxon>Lophotrochozoa</taxon>
        <taxon>Brachiopoda</taxon>
        <taxon>Linguliformea</taxon>
        <taxon>Lingulata</taxon>
        <taxon>Lingulida</taxon>
        <taxon>Linguloidea</taxon>
        <taxon>Lingulidae</taxon>
        <taxon>Lingula</taxon>
    </lineage>
</organism>
<protein>
    <recommendedName>
        <fullName evidence="21">17S U2 SnRNP complex component HTATSF1</fullName>
    </recommendedName>
</protein>
<feature type="compositionally biased region" description="Polar residues" evidence="23">
    <location>
        <begin position="528"/>
        <end position="546"/>
    </location>
</feature>
<keyword evidence="6" id="KW-0597">Phosphoprotein</keyword>
<comment type="subcellular location">
    <subcellularLocation>
        <location evidence="2">Chromosome</location>
    </subcellularLocation>
    <subcellularLocation>
        <location evidence="1">Nucleus</location>
    </subcellularLocation>
</comment>
<feature type="compositionally biased region" description="Basic and acidic residues" evidence="23">
    <location>
        <begin position="128"/>
        <end position="143"/>
    </location>
</feature>
<keyword evidence="9" id="KW-0677">Repeat</keyword>
<evidence type="ECO:0000256" key="16">
    <source>
        <dbReference type="ARBA" id="ARBA00023163"/>
    </source>
</evidence>
<dbReference type="GO" id="GO:0000398">
    <property type="term" value="P:mRNA splicing, via spliceosome"/>
    <property type="evidence" value="ECO:0007669"/>
    <property type="project" value="InterPro"/>
</dbReference>
<dbReference type="InterPro" id="IPR034393">
    <property type="entry name" value="TatSF1-like"/>
</dbReference>
<evidence type="ECO:0000256" key="17">
    <source>
        <dbReference type="ARBA" id="ARBA00023187"/>
    </source>
</evidence>
<keyword evidence="16" id="KW-0804">Transcription</keyword>
<keyword evidence="19" id="KW-0539">Nucleus</keyword>
<evidence type="ECO:0000259" key="24">
    <source>
        <dbReference type="PROSITE" id="PS50102"/>
    </source>
</evidence>
<evidence type="ECO:0000256" key="13">
    <source>
        <dbReference type="ARBA" id="ARBA00022990"/>
    </source>
</evidence>
<dbReference type="FunFam" id="3.30.70.330:FF:000105">
    <property type="entry name" value="HIV Tat-specific factor 1 homolog"/>
    <property type="match status" value="1"/>
</dbReference>
<feature type="region of interest" description="Disordered" evidence="23">
    <location>
        <begin position="510"/>
        <end position="546"/>
    </location>
</feature>
<evidence type="ECO:0000313" key="25">
    <source>
        <dbReference type="Proteomes" id="UP000085678"/>
    </source>
</evidence>
<feature type="compositionally biased region" description="Polar residues" evidence="23">
    <location>
        <begin position="76"/>
        <end position="94"/>
    </location>
</feature>
<dbReference type="RefSeq" id="XP_013421513.1">
    <property type="nucleotide sequence ID" value="XM_013566059.1"/>
</dbReference>
<evidence type="ECO:0000256" key="21">
    <source>
        <dbReference type="ARBA" id="ARBA00073773"/>
    </source>
</evidence>
<dbReference type="GO" id="GO:0005694">
    <property type="term" value="C:chromosome"/>
    <property type="evidence" value="ECO:0007669"/>
    <property type="project" value="UniProtKB-SubCell"/>
</dbReference>
<feature type="region of interest" description="Disordered" evidence="23">
    <location>
        <begin position="121"/>
        <end position="172"/>
    </location>
</feature>
<name>A0A1S3KFU8_LINAN</name>
<evidence type="ECO:0000256" key="3">
    <source>
        <dbReference type="ARBA" id="ARBA00007747"/>
    </source>
</evidence>
<evidence type="ECO:0000256" key="4">
    <source>
        <dbReference type="ARBA" id="ARBA00022454"/>
    </source>
</evidence>
<dbReference type="OrthoDB" id="10258585at2759"/>
<dbReference type="PANTHER" id="PTHR15608">
    <property type="entry name" value="SPLICING FACTOR U2AF-ASSOCIATED PROTEIN 2"/>
    <property type="match status" value="1"/>
</dbReference>
<dbReference type="GeneID" id="106181608"/>
<keyword evidence="8" id="KW-0747">Spliceosome</keyword>
<feature type="region of interest" description="Disordered" evidence="23">
    <location>
        <begin position="224"/>
        <end position="265"/>
    </location>
</feature>
<evidence type="ECO:0000256" key="22">
    <source>
        <dbReference type="PROSITE-ProRule" id="PRU00176"/>
    </source>
</evidence>
<dbReference type="InterPro" id="IPR035979">
    <property type="entry name" value="RBD_domain_sf"/>
</dbReference>
<keyword evidence="13" id="KW-0007">Acetylation</keyword>
<keyword evidence="4" id="KW-0158">Chromosome</keyword>
<dbReference type="InterPro" id="IPR012677">
    <property type="entry name" value="Nucleotide-bd_a/b_plait_sf"/>
</dbReference>
<evidence type="ECO:0000313" key="26">
    <source>
        <dbReference type="RefSeq" id="XP_013421513.1"/>
    </source>
</evidence>
<dbReference type="InterPro" id="IPR000504">
    <property type="entry name" value="RRM_dom"/>
</dbReference>
<dbReference type="Gene3D" id="3.30.70.330">
    <property type="match status" value="2"/>
</dbReference>
<evidence type="ECO:0000256" key="15">
    <source>
        <dbReference type="ARBA" id="ARBA00023159"/>
    </source>
</evidence>
<dbReference type="CDD" id="cd12281">
    <property type="entry name" value="RRM1_TatSF1_like"/>
    <property type="match status" value="1"/>
</dbReference>
<comment type="subunit">
    <text evidence="20">Component of the 17S U2 SnRNP complex, a ribonucleoprotein complex that contains small nuclear RNA (snRNA) U2 and a number of specific proteins. Within the 17S U2 SnRNP complex, interacts (via UHM region) directly with SF3B1. Component of a complex which is at least composed of HTATSF1/Tat-SF1, the P-TEFb complex components CDK9 and CCNT1, RNA polymerase II, SUPT5H, and NCL/nucleolin. Interacts with GTF2F2/RAP30 and POLR2A. Interacts with TCERG1/CA150. Interacts with (poly-ADP-ribosylated) RPA1; promoting HTATSF1 recruitment to DNA damage sites. Interacts (when phosphorylated) with TOPBP1; promoting recruitment of TOPBP1 to DNA damage sites during S-phase.</text>
</comment>
<dbReference type="CDD" id="cd12282">
    <property type="entry name" value="RRM2_TatSF1_like"/>
    <property type="match status" value="1"/>
</dbReference>
<keyword evidence="10" id="KW-0227">DNA damage</keyword>
<evidence type="ECO:0000256" key="9">
    <source>
        <dbReference type="ARBA" id="ARBA00022737"/>
    </source>
</evidence>
<evidence type="ECO:0000256" key="20">
    <source>
        <dbReference type="ARBA" id="ARBA00062124"/>
    </source>
</evidence>
<evidence type="ECO:0000256" key="11">
    <source>
        <dbReference type="ARBA" id="ARBA00022843"/>
    </source>
</evidence>
<dbReference type="PANTHER" id="PTHR15608:SF0">
    <property type="entry name" value="HIV TAT-SPECIFIC FACTOR 1"/>
    <property type="match status" value="1"/>
</dbReference>
<dbReference type="SMART" id="SM00360">
    <property type="entry name" value="RRM"/>
    <property type="match status" value="2"/>
</dbReference>
<dbReference type="Proteomes" id="UP000085678">
    <property type="component" value="Unplaced"/>
</dbReference>
<reference evidence="26" key="1">
    <citation type="submission" date="2025-08" db="UniProtKB">
        <authorList>
            <consortium name="RefSeq"/>
        </authorList>
    </citation>
    <scope>IDENTIFICATION</scope>
    <source>
        <tissue evidence="26">Gonads</tissue>
    </source>
</reference>
<evidence type="ECO:0000256" key="6">
    <source>
        <dbReference type="ARBA" id="ARBA00022553"/>
    </source>
</evidence>
<dbReference type="GO" id="GO:0006281">
    <property type="term" value="P:DNA repair"/>
    <property type="evidence" value="ECO:0007669"/>
    <property type="project" value="UniProtKB-KW"/>
</dbReference>
<gene>
    <name evidence="26" type="primary">LOC106181608</name>
</gene>
<accession>A0A1S3KFU8</accession>
<dbReference type="GO" id="GO:0005684">
    <property type="term" value="C:U2-type spliceosomal complex"/>
    <property type="evidence" value="ECO:0007669"/>
    <property type="project" value="TreeGrafter"/>
</dbReference>
<evidence type="ECO:0000256" key="14">
    <source>
        <dbReference type="ARBA" id="ARBA00023015"/>
    </source>
</evidence>
<proteinExistence type="inferred from homology"/>
<keyword evidence="5" id="KW-1017">Isopeptide bond</keyword>
<keyword evidence="18" id="KW-0234">DNA repair</keyword>
<evidence type="ECO:0000256" key="19">
    <source>
        <dbReference type="ARBA" id="ARBA00023242"/>
    </source>
</evidence>
<feature type="region of interest" description="Disordered" evidence="23">
    <location>
        <begin position="67"/>
        <end position="100"/>
    </location>
</feature>
<dbReference type="InterPro" id="IPR034392">
    <property type="entry name" value="TatSF1-like_RRM1"/>
</dbReference>
<dbReference type="GO" id="GO:0005686">
    <property type="term" value="C:U2 snRNP"/>
    <property type="evidence" value="ECO:0007669"/>
    <property type="project" value="TreeGrafter"/>
</dbReference>
<dbReference type="Pfam" id="PF00076">
    <property type="entry name" value="RRM_1"/>
    <property type="match status" value="1"/>
</dbReference>
<keyword evidence="15" id="KW-0010">Activator</keyword>
<feature type="domain" description="RRM" evidence="24">
    <location>
        <begin position="273"/>
        <end position="358"/>
    </location>
</feature>
<dbReference type="GO" id="GO:0003723">
    <property type="term" value="F:RNA binding"/>
    <property type="evidence" value="ECO:0007669"/>
    <property type="project" value="UniProtKB-UniRule"/>
</dbReference>
<evidence type="ECO:0000256" key="5">
    <source>
        <dbReference type="ARBA" id="ARBA00022499"/>
    </source>
</evidence>